<evidence type="ECO:0000256" key="1">
    <source>
        <dbReference type="ARBA" id="ARBA00004123"/>
    </source>
</evidence>
<feature type="domain" description="RSE1/DDB1/CPSF1 second beta-propeller" evidence="6">
    <location>
        <begin position="636"/>
        <end position="991"/>
    </location>
</feature>
<feature type="compositionally biased region" description="Polar residues" evidence="3">
    <location>
        <begin position="1370"/>
        <end position="1380"/>
    </location>
</feature>
<feature type="region of interest" description="Disordered" evidence="3">
    <location>
        <begin position="1030"/>
        <end position="1065"/>
    </location>
</feature>
<dbReference type="InterPro" id="IPR015943">
    <property type="entry name" value="WD40/YVTN_repeat-like_dom_sf"/>
</dbReference>
<dbReference type="InterPro" id="IPR004871">
    <property type="entry name" value="RSE1/DDB1/CPSF1_C"/>
</dbReference>
<dbReference type="InterPro" id="IPR018846">
    <property type="entry name" value="Beta-prop_RSE1/DDB1/CPSF1_1st"/>
</dbReference>
<gene>
    <name evidence="7" type="ORF">BB559_000043</name>
</gene>
<dbReference type="Pfam" id="PF10433">
    <property type="entry name" value="Beta-prop_RSE1_1st"/>
    <property type="match status" value="1"/>
</dbReference>
<comment type="subcellular location">
    <subcellularLocation>
        <location evidence="1">Nucleus</location>
    </subcellularLocation>
</comment>
<protein>
    <recommendedName>
        <fullName evidence="9">Cleavage/polyadenylation specificity factor A subunit C-terminal domain-containing protein</fullName>
    </recommendedName>
</protein>
<keyword evidence="2" id="KW-0539">Nucleus</keyword>
<organism evidence="7 8">
    <name type="scientific">Furculomyces boomerangus</name>
    <dbReference type="NCBI Taxonomy" id="61424"/>
    <lineage>
        <taxon>Eukaryota</taxon>
        <taxon>Fungi</taxon>
        <taxon>Fungi incertae sedis</taxon>
        <taxon>Zoopagomycota</taxon>
        <taxon>Kickxellomycotina</taxon>
        <taxon>Harpellomycetes</taxon>
        <taxon>Harpellales</taxon>
        <taxon>Harpellaceae</taxon>
        <taxon>Furculomyces</taxon>
    </lineage>
</organism>
<feature type="region of interest" description="Disordered" evidence="3">
    <location>
        <begin position="1360"/>
        <end position="1385"/>
    </location>
</feature>
<dbReference type="Pfam" id="PF23726">
    <property type="entry name" value="Beta-prop_RSE1_2nd"/>
    <property type="match status" value="1"/>
</dbReference>
<evidence type="ECO:0000256" key="2">
    <source>
        <dbReference type="ARBA" id="ARBA00023242"/>
    </source>
</evidence>
<evidence type="ECO:0000259" key="5">
    <source>
        <dbReference type="Pfam" id="PF10433"/>
    </source>
</evidence>
<dbReference type="PANTHER" id="PTHR10644">
    <property type="entry name" value="DNA REPAIR/RNA PROCESSING CPSF FAMILY"/>
    <property type="match status" value="1"/>
</dbReference>
<feature type="compositionally biased region" description="Polar residues" evidence="3">
    <location>
        <begin position="1030"/>
        <end position="1042"/>
    </location>
</feature>
<dbReference type="Gene3D" id="2.130.10.10">
    <property type="entry name" value="YVTN repeat-like/Quinoprotein amine dehydrogenase"/>
    <property type="match status" value="4"/>
</dbReference>
<dbReference type="InterPro" id="IPR050358">
    <property type="entry name" value="RSE1/DDB1/CFT1"/>
</dbReference>
<sequence>MYSYVKEIHPPSSVDYSCSCNFRSPNSSDLILIRGNLFQLYTVIERDQECVDELQSNPITSITTEKPKSTKNEVDDFFSDQGKKLNINKDEDELIPYPEFDVDESYLDKSRGEKLFGLRLVNQWSLMGKIKGISKVKNASKSIKGADQIILSFAQAKMSVVEFDHDTQNILTSSIHFYEHERYQRQMTTEDIDNKIEIDPNQACAVMQVYHNYLAVLPLTSESTGNHEDNSSFSNNKRNTDELQIRNIRDMVFLSDYNEPTLAILYEPTQTWAGTLNVLSDSCVVAIASIDIESESITIIYKVNDLPYDTFRLLPLPKPIGGMIALSSTSIIHIGQGFITFMNFTSTIGTVGSGKHTKEWIKANEQPFLNLNWRLDGAQATLIGFRHIAIWNELGELGIVELFGDLRGVNKISINMLIKSPTMGGDLSTWECKVDPKLALVSSTISDLGCFKIEPNSGLDSSMNNYKTSGNTNRAQVLLFVGTPGGYSLLVSAILNSNQVDQALFSSDITQNTVTSDSMDLDDMLYDVSNTSISLGVNTFDTSSKSDEIEWRIHDKLICAAPLVQIDIGESNVGRSILKGDDNLELVGSVGIGPQGGLVSIKKYIRPSVLASFDISQNQAKLRPGISVSKLSPKRVWNVCVGDTSFSSFQYSVSDSKSFLSFSQKQKNYSQFHSSWKELVVVTSETITTVFKAQGELVEIPRTGFANNEPTLYVGQLQLKNSNNILAVQVCSGFINVIGEDLKCITKTAFEKDEFAVQAESCKNYVSVKLFSGKVRLYYYDSTKRSLIYINESETIINALDVSLFFDKNFGASRKVSSSVEDVKNVEVPLTEENISRIGLEIGGFLAKKPEKDDFSDCWVVVVDKLSTISVYLLPQVQCLWRSERIDTLPNTLYDFPVDQNVDSGVPESNKSIGELGLENTRNDKSDVNLNIEEFPKMGQSQRINQIKLVQLGDSIEDTYFIVLLSTSEIILYKCFLANPEVLLKEGNINSIRIGFRFSRLAHNTFTYYPGYKKVARELNGWDSEDILNDESSFPKTNTDQETYPIEKESSNSSLSNQEKVNTNQNDKIRVPNALIDDKNDTNLVDNEKEFEKVGIRTNLDDTSKNSVENGAMKNGTVDPKIIGIDSEEGKEKVKGAAESDLFVMDEIVPDLQNKSLQNNITETTIKIQPPKIKKREFSFKDFEFSSIIPYKQDGVYKGVFILGAVPVWLLVGRLGYPRLHPMRLVPFRNASVSKSVDYNEALNNNTKSALLSSVIGWAPLQGGIKSYDSSGSEQQMCSSFVSITWSGVLVVGSLPVHTVDYDNPWPTMYMPIGQFSGVGMLASLTYHPTAKSYITATTRPGEFYLKDGDTEKAPQVVNKTTSNDEKGTPSEQQHTQAQLEQKRSEVVTTTLPPVSHISFLELISPVTFETVDLFELEPNEIVTCMKTLMLESQQTDSGKKVFLVVGTTFVLGEDTLTRGHIYIFDIISVVPDPRNPQRTRRLKRDEPSKILILGKDHGSVQALHSNFLVFDNTLSIVVADSSESIQTFVFDPNNIHSYSGQKLLKCGSFHLGSSVTCIKRLVGKLDHRLWINSATKVGPTKSNVQMTNEQKISTNTEFCLMSCENGSIHAIIPLAERDFKRLMQIHNHLVYTTNHIANLNPKGFRSPAPTNFATGSSQHVGVNGYNLSSGGGNKKYILDGSLIDQCFVNNSFAVQKDSCSRIGTNPNIVLGNISLLESAIDLF</sequence>
<keyword evidence="8" id="KW-1185">Reference proteome</keyword>
<dbReference type="Proteomes" id="UP000245699">
    <property type="component" value="Unassembled WGS sequence"/>
</dbReference>
<dbReference type="InterPro" id="IPR058543">
    <property type="entry name" value="Beta-prop_RSE1/DDB1/CPSF1_2nd"/>
</dbReference>
<dbReference type="STRING" id="61424.A0A2T9Z6K6"/>
<evidence type="ECO:0000259" key="4">
    <source>
        <dbReference type="Pfam" id="PF03178"/>
    </source>
</evidence>
<proteinExistence type="predicted"/>
<evidence type="ECO:0000313" key="7">
    <source>
        <dbReference type="EMBL" id="PVV00200.1"/>
    </source>
</evidence>
<feature type="domain" description="RSE1/DDB1/CPSF1 C-terminal" evidence="4">
    <location>
        <begin position="1485"/>
        <end position="1686"/>
    </location>
</feature>
<dbReference type="Pfam" id="PF03178">
    <property type="entry name" value="CPSF_A"/>
    <property type="match status" value="2"/>
</dbReference>
<dbReference type="GO" id="GO:0003676">
    <property type="term" value="F:nucleic acid binding"/>
    <property type="evidence" value="ECO:0007669"/>
    <property type="project" value="InterPro"/>
</dbReference>
<reference evidence="7 8" key="1">
    <citation type="journal article" date="2018" name="MBio">
        <title>Comparative Genomics Reveals the Core Gene Toolbox for the Fungus-Insect Symbiosis.</title>
        <authorList>
            <person name="Wang Y."/>
            <person name="Stata M."/>
            <person name="Wang W."/>
            <person name="Stajich J.E."/>
            <person name="White M.M."/>
            <person name="Moncalvo J.M."/>
        </authorList>
    </citation>
    <scope>NUCLEOTIDE SEQUENCE [LARGE SCALE GENOMIC DNA]</scope>
    <source>
        <strain evidence="7 8">AUS-77-4</strain>
    </source>
</reference>
<evidence type="ECO:0000259" key="6">
    <source>
        <dbReference type="Pfam" id="PF23726"/>
    </source>
</evidence>
<dbReference type="GO" id="GO:0005634">
    <property type="term" value="C:nucleus"/>
    <property type="evidence" value="ECO:0007669"/>
    <property type="project" value="UniProtKB-SubCell"/>
</dbReference>
<evidence type="ECO:0000256" key="3">
    <source>
        <dbReference type="SAM" id="MobiDB-lite"/>
    </source>
</evidence>
<dbReference type="EMBL" id="MBFT01000002">
    <property type="protein sequence ID" value="PVV00200.1"/>
    <property type="molecule type" value="Genomic_DNA"/>
</dbReference>
<feature type="compositionally biased region" description="Polar residues" evidence="3">
    <location>
        <begin position="1051"/>
        <end position="1065"/>
    </location>
</feature>
<evidence type="ECO:0008006" key="9">
    <source>
        <dbReference type="Google" id="ProtNLM"/>
    </source>
</evidence>
<name>A0A2T9Z6K6_9FUNG</name>
<feature type="domain" description="RSE1/DDB1/CPSF1 C-terminal" evidence="4">
    <location>
        <begin position="1399"/>
        <end position="1483"/>
    </location>
</feature>
<feature type="domain" description="RSE1/DDB1/CPSF1 first beta-propeller" evidence="5">
    <location>
        <begin position="117"/>
        <end position="336"/>
    </location>
</feature>
<evidence type="ECO:0000313" key="8">
    <source>
        <dbReference type="Proteomes" id="UP000245699"/>
    </source>
</evidence>
<dbReference type="OrthoDB" id="6109at2759"/>
<accession>A0A2T9Z6K6</accession>
<comment type="caution">
    <text evidence="7">The sequence shown here is derived from an EMBL/GenBank/DDBJ whole genome shotgun (WGS) entry which is preliminary data.</text>
</comment>